<protein>
    <submittedName>
        <fullName evidence="2">SH3 domain-containing protein</fullName>
    </submittedName>
</protein>
<dbReference type="InterPro" id="IPR003646">
    <property type="entry name" value="SH3-like_bac-type"/>
</dbReference>
<feature type="domain" description="SH3b" evidence="1">
    <location>
        <begin position="86"/>
        <end position="151"/>
    </location>
</feature>
<evidence type="ECO:0000259" key="1">
    <source>
        <dbReference type="PROSITE" id="PS51781"/>
    </source>
</evidence>
<keyword evidence="3" id="KW-1185">Reference proteome</keyword>
<sequence>MIRLILLLSAVLFLTLQVAGRDFGQKRPGLMAAQETGIAAPATPPQQAAAQPEVYVASNLPVVQPLAKAALLQPAPTVIAVQDDEFEVRYVTAKSVNVREGPSTEFAVVDRLSKGDAARVIAEEENGWVLILIEGDGIEGYVSGRLLATTAP</sequence>
<evidence type="ECO:0000313" key="2">
    <source>
        <dbReference type="EMBL" id="SEN98134.1"/>
    </source>
</evidence>
<gene>
    <name evidence="2" type="ORF">SAMN04488103_11042</name>
</gene>
<dbReference type="Pfam" id="PF08239">
    <property type="entry name" value="SH3_3"/>
    <property type="match status" value="1"/>
</dbReference>
<dbReference type="Proteomes" id="UP000198761">
    <property type="component" value="Unassembled WGS sequence"/>
</dbReference>
<organism evidence="2 3">
    <name type="scientific">Gemmobacter aquatilis</name>
    <dbReference type="NCBI Taxonomy" id="933059"/>
    <lineage>
        <taxon>Bacteria</taxon>
        <taxon>Pseudomonadati</taxon>
        <taxon>Pseudomonadota</taxon>
        <taxon>Alphaproteobacteria</taxon>
        <taxon>Rhodobacterales</taxon>
        <taxon>Paracoccaceae</taxon>
        <taxon>Gemmobacter</taxon>
    </lineage>
</organism>
<name>A0A1H8KZ26_9RHOB</name>
<accession>A0A1H8KZ26</accession>
<dbReference type="SMART" id="SM00287">
    <property type="entry name" value="SH3b"/>
    <property type="match status" value="1"/>
</dbReference>
<reference evidence="2 3" key="1">
    <citation type="submission" date="2016-10" db="EMBL/GenBank/DDBJ databases">
        <authorList>
            <person name="de Groot N.N."/>
        </authorList>
    </citation>
    <scope>NUCLEOTIDE SEQUENCE [LARGE SCALE GENOMIC DNA]</scope>
    <source>
        <strain evidence="2 3">DSM 3857</strain>
    </source>
</reference>
<dbReference type="RefSeq" id="WP_091302973.1">
    <property type="nucleotide sequence ID" value="NZ_FOCE01000010.1"/>
</dbReference>
<dbReference type="EMBL" id="FOCE01000010">
    <property type="protein sequence ID" value="SEN98134.1"/>
    <property type="molecule type" value="Genomic_DNA"/>
</dbReference>
<dbReference type="OrthoDB" id="7857759at2"/>
<dbReference type="Gene3D" id="2.30.30.40">
    <property type="entry name" value="SH3 Domains"/>
    <property type="match status" value="1"/>
</dbReference>
<dbReference type="STRING" id="933059.SAMN04488103_11042"/>
<dbReference type="AlphaFoldDB" id="A0A1H8KZ26"/>
<evidence type="ECO:0000313" key="3">
    <source>
        <dbReference type="Proteomes" id="UP000198761"/>
    </source>
</evidence>
<dbReference type="PROSITE" id="PS51781">
    <property type="entry name" value="SH3B"/>
    <property type="match status" value="1"/>
</dbReference>
<proteinExistence type="predicted"/>